<dbReference type="RefSeq" id="WP_092346852.1">
    <property type="nucleotide sequence ID" value="NZ_FNQN01000004.1"/>
</dbReference>
<dbReference type="PRINTS" id="PR00469">
    <property type="entry name" value="PNDRDTASEII"/>
</dbReference>
<dbReference type="GO" id="GO:0016491">
    <property type="term" value="F:oxidoreductase activity"/>
    <property type="evidence" value="ECO:0007669"/>
    <property type="project" value="UniProtKB-KW"/>
</dbReference>
<evidence type="ECO:0000313" key="3">
    <source>
        <dbReference type="EMBL" id="SEA29026.1"/>
    </source>
</evidence>
<dbReference type="EMBL" id="FNQN01000004">
    <property type="protein sequence ID" value="SEA29026.1"/>
    <property type="molecule type" value="Genomic_DNA"/>
</dbReference>
<organism evidence="3 4">
    <name type="scientific">Desulfuromusa kysingii</name>
    <dbReference type="NCBI Taxonomy" id="37625"/>
    <lineage>
        <taxon>Bacteria</taxon>
        <taxon>Pseudomonadati</taxon>
        <taxon>Thermodesulfobacteriota</taxon>
        <taxon>Desulfuromonadia</taxon>
        <taxon>Desulfuromonadales</taxon>
        <taxon>Geopsychrobacteraceae</taxon>
        <taxon>Desulfuromusa</taxon>
    </lineage>
</organism>
<accession>A0A1H3ZZA1</accession>
<name>A0A1H3ZZA1_9BACT</name>
<evidence type="ECO:0000256" key="1">
    <source>
        <dbReference type="ARBA" id="ARBA00023002"/>
    </source>
</evidence>
<dbReference type="SUPFAM" id="SSF51905">
    <property type="entry name" value="FAD/NAD(P)-binding domain"/>
    <property type="match status" value="1"/>
</dbReference>
<protein>
    <submittedName>
        <fullName evidence="3">Thioredoxin reductase</fullName>
    </submittedName>
</protein>
<dbReference type="PRINTS" id="PR00368">
    <property type="entry name" value="FADPNR"/>
</dbReference>
<dbReference type="PANTHER" id="PTHR42949">
    <property type="entry name" value="ANAEROBIC GLYCEROL-3-PHOSPHATE DEHYDROGENASE SUBUNIT B"/>
    <property type="match status" value="1"/>
</dbReference>
<dbReference type="Gene3D" id="3.50.50.60">
    <property type="entry name" value="FAD/NAD(P)-binding domain"/>
    <property type="match status" value="2"/>
</dbReference>
<dbReference type="AlphaFoldDB" id="A0A1H3ZZA1"/>
<gene>
    <name evidence="3" type="ORF">SAMN05660420_01737</name>
</gene>
<reference evidence="3 4" key="1">
    <citation type="submission" date="2016-10" db="EMBL/GenBank/DDBJ databases">
        <authorList>
            <person name="de Groot N.N."/>
        </authorList>
    </citation>
    <scope>NUCLEOTIDE SEQUENCE [LARGE SCALE GENOMIC DNA]</scope>
    <source>
        <strain evidence="3 4">DSM 7343</strain>
    </source>
</reference>
<dbReference type="InterPro" id="IPR051691">
    <property type="entry name" value="Metab_Enz_Cyan_OpOx_G3PDH"/>
</dbReference>
<dbReference type="Pfam" id="PF07992">
    <property type="entry name" value="Pyr_redox_2"/>
    <property type="match status" value="1"/>
</dbReference>
<feature type="domain" description="FAD/NAD(P)-binding" evidence="2">
    <location>
        <begin position="10"/>
        <end position="298"/>
    </location>
</feature>
<dbReference type="OrthoDB" id="9786429at2"/>
<proteinExistence type="predicted"/>
<evidence type="ECO:0000313" key="4">
    <source>
        <dbReference type="Proteomes" id="UP000199409"/>
    </source>
</evidence>
<dbReference type="Proteomes" id="UP000199409">
    <property type="component" value="Unassembled WGS sequence"/>
</dbReference>
<dbReference type="InterPro" id="IPR036188">
    <property type="entry name" value="FAD/NAD-bd_sf"/>
</dbReference>
<keyword evidence="4" id="KW-1185">Reference proteome</keyword>
<dbReference type="InterPro" id="IPR023753">
    <property type="entry name" value="FAD/NAD-binding_dom"/>
</dbReference>
<keyword evidence="1" id="KW-0560">Oxidoreductase</keyword>
<sequence length="342" mass="37019">MSDPLNGNNYDVVIIGAGPAGLSAALTLKKSGIESVLVVDRDSEAGGAPRHCGHPPFGIREYKRIMTGPSFAKRLVQSARDNSIKIALKTTVTMLQPAGNITVSSPEGMGKITAKRVLIATGIRETPRSSRLVSGDRPLGICTTGTLQSMYYLKKLIPFRYPVIVGTEIVSFSALSTCKKAGIKPVAMLEENQRPTLRWPLYYAAQAFGVPLLLQTQIVKIIGDPRVRAVYVAENKGNIREIACDGVLFSGQFTPESTLARMSHLDLDYATNSPIVDQFGRCTDPTYYAAGNVLQHATGKKAPIYYNPSNLPQPVDVAGKCWDEGQITAQWIVQDLAGNLPQ</sequence>
<dbReference type="PANTHER" id="PTHR42949:SF3">
    <property type="entry name" value="ANAEROBIC GLYCEROL-3-PHOSPHATE DEHYDROGENASE SUBUNIT B"/>
    <property type="match status" value="1"/>
</dbReference>
<evidence type="ECO:0000259" key="2">
    <source>
        <dbReference type="Pfam" id="PF07992"/>
    </source>
</evidence>
<dbReference type="STRING" id="37625.SAMN05660420_01737"/>